<dbReference type="GO" id="GO:0046872">
    <property type="term" value="F:metal ion binding"/>
    <property type="evidence" value="ECO:0007669"/>
    <property type="project" value="UniProtKB-KW"/>
</dbReference>
<dbReference type="PANTHER" id="PTHR22930">
    <property type="match status" value="1"/>
</dbReference>
<evidence type="ECO:0000313" key="16">
    <source>
        <dbReference type="Proteomes" id="UP001152795"/>
    </source>
</evidence>
<evidence type="ECO:0000256" key="9">
    <source>
        <dbReference type="ARBA" id="ARBA00022801"/>
    </source>
</evidence>
<dbReference type="Proteomes" id="UP001152795">
    <property type="component" value="Unassembled WGS sequence"/>
</dbReference>
<keyword evidence="16" id="KW-1185">Reference proteome</keyword>
<keyword evidence="8" id="KW-0479">Metal-binding</keyword>
<comment type="function">
    <text evidence="12">Transposase-derived protein that may have nuclease activity. Does not have transposase activity.</text>
</comment>
<dbReference type="GO" id="GO:0005737">
    <property type="term" value="C:cytoplasm"/>
    <property type="evidence" value="ECO:0007669"/>
    <property type="project" value="UniProtKB-SubCell"/>
</dbReference>
<comment type="similarity">
    <text evidence="4">Belongs to the HARBI1 family.</text>
</comment>
<dbReference type="Pfam" id="PF26138">
    <property type="entry name" value="DUF8040"/>
    <property type="match status" value="1"/>
</dbReference>
<feature type="domain" description="DDE Tnp4" evidence="13">
    <location>
        <begin position="197"/>
        <end position="249"/>
    </location>
</feature>
<evidence type="ECO:0000256" key="10">
    <source>
        <dbReference type="ARBA" id="ARBA00023242"/>
    </source>
</evidence>
<dbReference type="InterPro" id="IPR058353">
    <property type="entry name" value="DUF8040"/>
</dbReference>
<dbReference type="GO" id="GO:0005634">
    <property type="term" value="C:nucleus"/>
    <property type="evidence" value="ECO:0007669"/>
    <property type="project" value="UniProtKB-SubCell"/>
</dbReference>
<dbReference type="OrthoDB" id="5969116at2759"/>
<protein>
    <recommendedName>
        <fullName evidence="5">Putative nuclease HARBI1</fullName>
    </recommendedName>
    <alternativeName>
        <fullName evidence="11">Harbinger transposase-derived nuclease</fullName>
    </alternativeName>
</protein>
<evidence type="ECO:0000313" key="15">
    <source>
        <dbReference type="EMBL" id="CAB4016484.1"/>
    </source>
</evidence>
<evidence type="ECO:0000256" key="8">
    <source>
        <dbReference type="ARBA" id="ARBA00022723"/>
    </source>
</evidence>
<evidence type="ECO:0000256" key="12">
    <source>
        <dbReference type="ARBA" id="ARBA00045850"/>
    </source>
</evidence>
<keyword evidence="6" id="KW-0963">Cytoplasm</keyword>
<dbReference type="Pfam" id="PF13359">
    <property type="entry name" value="DDE_Tnp_4"/>
    <property type="match status" value="1"/>
</dbReference>
<dbReference type="InterPro" id="IPR026103">
    <property type="entry name" value="HARBI1_animal"/>
</dbReference>
<comment type="cofactor">
    <cofactor evidence="1">
        <name>a divalent metal cation</name>
        <dbReference type="ChEBI" id="CHEBI:60240"/>
    </cofactor>
</comment>
<evidence type="ECO:0000256" key="3">
    <source>
        <dbReference type="ARBA" id="ARBA00004496"/>
    </source>
</evidence>
<dbReference type="InterPro" id="IPR027806">
    <property type="entry name" value="HARBI1_dom"/>
</dbReference>
<evidence type="ECO:0000256" key="4">
    <source>
        <dbReference type="ARBA" id="ARBA00006958"/>
    </source>
</evidence>
<dbReference type="InterPro" id="IPR045249">
    <property type="entry name" value="HARBI1-like"/>
</dbReference>
<evidence type="ECO:0000256" key="2">
    <source>
        <dbReference type="ARBA" id="ARBA00004123"/>
    </source>
</evidence>
<organism evidence="15 16">
    <name type="scientific">Paramuricea clavata</name>
    <name type="common">Red gorgonian</name>
    <name type="synonym">Violescent sea-whip</name>
    <dbReference type="NCBI Taxonomy" id="317549"/>
    <lineage>
        <taxon>Eukaryota</taxon>
        <taxon>Metazoa</taxon>
        <taxon>Cnidaria</taxon>
        <taxon>Anthozoa</taxon>
        <taxon>Octocorallia</taxon>
        <taxon>Malacalcyonacea</taxon>
        <taxon>Plexauridae</taxon>
        <taxon>Paramuricea</taxon>
    </lineage>
</organism>
<keyword evidence="7" id="KW-0540">Nuclease</keyword>
<dbReference type="GO" id="GO:0004518">
    <property type="term" value="F:nuclease activity"/>
    <property type="evidence" value="ECO:0007669"/>
    <property type="project" value="UniProtKB-KW"/>
</dbReference>
<comment type="caution">
    <text evidence="15">The sequence shown here is derived from an EMBL/GenBank/DDBJ whole genome shotgun (WGS) entry which is preliminary data.</text>
</comment>
<keyword evidence="10" id="KW-0539">Nucleus</keyword>
<dbReference type="PANTHER" id="PTHR22930:SF85">
    <property type="entry name" value="GH03217P-RELATED"/>
    <property type="match status" value="1"/>
</dbReference>
<evidence type="ECO:0000259" key="13">
    <source>
        <dbReference type="Pfam" id="PF13359"/>
    </source>
</evidence>
<keyword evidence="9" id="KW-0378">Hydrolase</keyword>
<dbReference type="PRINTS" id="PR02086">
    <property type="entry name" value="PUTNUCHARBI1"/>
</dbReference>
<feature type="domain" description="DUF8040" evidence="14">
    <location>
        <begin position="82"/>
        <end position="160"/>
    </location>
</feature>
<dbReference type="AlphaFoldDB" id="A0A7D9IT18"/>
<dbReference type="EMBL" id="CACRXK020009134">
    <property type="protein sequence ID" value="CAB4016484.1"/>
    <property type="molecule type" value="Genomic_DNA"/>
</dbReference>
<evidence type="ECO:0000256" key="5">
    <source>
        <dbReference type="ARBA" id="ARBA00015519"/>
    </source>
</evidence>
<name>A0A7D9IT18_PARCT</name>
<gene>
    <name evidence="15" type="ORF">PACLA_8A018074</name>
</gene>
<evidence type="ECO:0000256" key="7">
    <source>
        <dbReference type="ARBA" id="ARBA00022722"/>
    </source>
</evidence>
<evidence type="ECO:0000259" key="14">
    <source>
        <dbReference type="Pfam" id="PF26138"/>
    </source>
</evidence>
<comment type="subcellular location">
    <subcellularLocation>
        <location evidence="3">Cytoplasm</location>
    </subcellularLocation>
    <subcellularLocation>
        <location evidence="2">Nucleus</location>
    </subcellularLocation>
</comment>
<proteinExistence type="inferred from homology"/>
<dbReference type="GO" id="GO:0016787">
    <property type="term" value="F:hydrolase activity"/>
    <property type="evidence" value="ECO:0007669"/>
    <property type="project" value="UniProtKB-KW"/>
</dbReference>
<evidence type="ECO:0000256" key="1">
    <source>
        <dbReference type="ARBA" id="ARBA00001968"/>
    </source>
</evidence>
<sequence length="256" mass="30045">MNFIEIACLCAAIFINIALIQHTIAVFREKRNKLLELFNNRPILPARKIRKKRKKRQFWIRPGRTPLWWENLKNNIAVIEEWQENFRMSQPTFKKLCEELRPYLTKKETNMRKPLDVETQIAITLYYLADEGRYRKVANAFGVARCTVSRTVRRVCKAISTKLGPFYIRLPSTPQQVEELVSGYLRFHGFPQCIGAVDGTHVQIIQPNENYTDYLNRKGKYSINVQGLCDYKYCFTDVVVKWPGAVHDARKKCVRI</sequence>
<accession>A0A7D9IT18</accession>
<reference evidence="15" key="1">
    <citation type="submission" date="2020-04" db="EMBL/GenBank/DDBJ databases">
        <authorList>
            <person name="Alioto T."/>
            <person name="Alioto T."/>
            <person name="Gomez Garrido J."/>
        </authorList>
    </citation>
    <scope>NUCLEOTIDE SEQUENCE</scope>
    <source>
        <strain evidence="15">A484AB</strain>
    </source>
</reference>
<evidence type="ECO:0000256" key="6">
    <source>
        <dbReference type="ARBA" id="ARBA00022490"/>
    </source>
</evidence>
<evidence type="ECO:0000256" key="11">
    <source>
        <dbReference type="ARBA" id="ARBA00030126"/>
    </source>
</evidence>